<feature type="compositionally biased region" description="Basic and acidic residues" evidence="1">
    <location>
        <begin position="696"/>
        <end position="711"/>
    </location>
</feature>
<feature type="compositionally biased region" description="Acidic residues" evidence="1">
    <location>
        <begin position="724"/>
        <end position="735"/>
    </location>
</feature>
<feature type="compositionally biased region" description="Basic and acidic residues" evidence="1">
    <location>
        <begin position="243"/>
        <end position="253"/>
    </location>
</feature>
<feature type="signal peptide" evidence="2">
    <location>
        <begin position="1"/>
        <end position="16"/>
    </location>
</feature>
<organism>
    <name type="scientific">Branchiostoma floridae</name>
    <name type="common">Florida lancelet</name>
    <name type="synonym">Amphioxus</name>
    <dbReference type="NCBI Taxonomy" id="7739"/>
    <lineage>
        <taxon>Eukaryota</taxon>
        <taxon>Metazoa</taxon>
        <taxon>Chordata</taxon>
        <taxon>Cephalochordata</taxon>
        <taxon>Leptocardii</taxon>
        <taxon>Amphioxiformes</taxon>
        <taxon>Branchiostomatidae</taxon>
        <taxon>Branchiostoma</taxon>
    </lineage>
</organism>
<gene>
    <name evidence="3" type="ORF">BRAFLDRAFT_78465</name>
</gene>
<dbReference type="EMBL" id="GG666578">
    <property type="protein sequence ID" value="EEN52653.1"/>
    <property type="molecule type" value="Genomic_DNA"/>
</dbReference>
<dbReference type="AlphaFoldDB" id="C3Z440"/>
<evidence type="ECO:0000256" key="2">
    <source>
        <dbReference type="SAM" id="SignalP"/>
    </source>
</evidence>
<feature type="region of interest" description="Disordered" evidence="1">
    <location>
        <begin position="530"/>
        <end position="633"/>
    </location>
</feature>
<proteinExistence type="predicted"/>
<accession>C3Z440</accession>
<feature type="compositionally biased region" description="Basic and acidic residues" evidence="1">
    <location>
        <begin position="530"/>
        <end position="548"/>
    </location>
</feature>
<feature type="compositionally biased region" description="Polar residues" evidence="1">
    <location>
        <begin position="557"/>
        <end position="580"/>
    </location>
</feature>
<feature type="compositionally biased region" description="Basic and acidic residues" evidence="1">
    <location>
        <begin position="736"/>
        <end position="747"/>
    </location>
</feature>
<feature type="compositionally biased region" description="Basic residues" evidence="1">
    <location>
        <begin position="400"/>
        <end position="410"/>
    </location>
</feature>
<keyword evidence="2" id="KW-0732">Signal</keyword>
<sequence>MTFWVTDAVLLWKCRAYSLSLERIYDMDPVSGAEGDEEWSENDALDNTDELINPDIASDLEEMADEPESPRFIPKLDAADLIMDAIDRELYEVMRIDGPEKRPKSPARSSRPKSPSRTWSPEKDSGTTSLRSSSPGRRKRPGKTEREVLMAAGVEFDTGDETTASTAREEKQVCFSAVVRTGGSVDTGLGTGSSHTLGSVDQVVSSDEVENEIQKQRRIKGKVSTYSDGEEEEDQYQDQDEDGSSHDSLHPSHDPQPSQKSSHDTEFSGEDLENDSKPARVKKTKSMAMSDTDSVRTEDFEKKFREISGGNPWMNPSSKHNSADSDSTVTDGETRKSRGSSGSKSGKKREQQGVWDSLPPHLRPYKKNSRDTDASSVATEEFESRFKDSLIVSDADNSSPKKKSSPQKKPARADSGASSIRTEEFEDKFKDLVIPSNSKPAGTGRNQPTLSDDSEKVNTEQKPKGKSPQSGAMPRKYLYLTMKDLTSTDTESNFSEQMKGKGTNKKGSSDSAFFDYDKWKKDLEGDIEFARTEDSLTKDVHDSGHDDLNTSDDVESIHTSGSWSPEGTILQKPSTRHSSPMPQPLLEEKSPSPGKQRPGSPSRRLASPSSKRPRSMEKEQTNAPAKVHPSSDRIVIEEAWEVQEGSPEKQVPNGFLSQDVEVRRGFRHYSSPDTSSSLDDSGEVPEGNGPTINVMPKERIDILSKYLDKQLDSINKGETGDSTTVEEEEEEENEEREEKTKKQEERGLSQPPLYREGSYTSLDTCRTEEYNDRFRRMMVKQVAGVPITSFDTVTVASDLDSVRTDTVRDRFQEIIGGKEALEDGLSDFESVKAYPSRTPRYGVVVDSEAEDIGRKPVVVY</sequence>
<feature type="compositionally biased region" description="Low complexity" evidence="1">
    <location>
        <begin position="192"/>
        <end position="206"/>
    </location>
</feature>
<name>C3Z440_BRAFL</name>
<dbReference type="InParanoid" id="C3Z440"/>
<feature type="chain" id="PRO_5002934162" evidence="2">
    <location>
        <begin position="17"/>
        <end position="860"/>
    </location>
</feature>
<feature type="compositionally biased region" description="Low complexity" evidence="1">
    <location>
        <begin position="106"/>
        <end position="119"/>
    </location>
</feature>
<protein>
    <submittedName>
        <fullName evidence="3">Uncharacterized protein</fullName>
    </submittedName>
</protein>
<feature type="region of interest" description="Disordered" evidence="1">
    <location>
        <begin position="97"/>
        <end position="169"/>
    </location>
</feature>
<reference evidence="3" key="1">
    <citation type="journal article" date="2008" name="Nature">
        <title>The amphioxus genome and the evolution of the chordate karyotype.</title>
        <authorList>
            <consortium name="US DOE Joint Genome Institute (JGI-PGF)"/>
            <person name="Putnam N.H."/>
            <person name="Butts T."/>
            <person name="Ferrier D.E.K."/>
            <person name="Furlong R.F."/>
            <person name="Hellsten U."/>
            <person name="Kawashima T."/>
            <person name="Robinson-Rechavi M."/>
            <person name="Shoguchi E."/>
            <person name="Terry A."/>
            <person name="Yu J.-K."/>
            <person name="Benito-Gutierrez E.L."/>
            <person name="Dubchak I."/>
            <person name="Garcia-Fernandez J."/>
            <person name="Gibson-Brown J.J."/>
            <person name="Grigoriev I.V."/>
            <person name="Horton A.C."/>
            <person name="de Jong P.J."/>
            <person name="Jurka J."/>
            <person name="Kapitonov V.V."/>
            <person name="Kohara Y."/>
            <person name="Kuroki Y."/>
            <person name="Lindquist E."/>
            <person name="Lucas S."/>
            <person name="Osoegawa K."/>
            <person name="Pennacchio L.A."/>
            <person name="Salamov A.A."/>
            <person name="Satou Y."/>
            <person name="Sauka-Spengler T."/>
            <person name="Schmutz J."/>
            <person name="Shin-I T."/>
            <person name="Toyoda A."/>
            <person name="Bronner-Fraser M."/>
            <person name="Fujiyama A."/>
            <person name="Holland L.Z."/>
            <person name="Holland P.W.H."/>
            <person name="Satoh N."/>
            <person name="Rokhsar D.S."/>
        </authorList>
    </citation>
    <scope>NUCLEOTIDE SEQUENCE [LARGE SCALE GENOMIC DNA]</scope>
    <source>
        <strain evidence="3">S238N-H82</strain>
        <tissue evidence="3">Testes</tissue>
    </source>
</reference>
<evidence type="ECO:0000256" key="1">
    <source>
        <dbReference type="SAM" id="MobiDB-lite"/>
    </source>
</evidence>
<feature type="region of interest" description="Disordered" evidence="1">
    <location>
        <begin position="182"/>
        <end position="475"/>
    </location>
</feature>
<feature type="compositionally biased region" description="Basic and acidic residues" evidence="1">
    <location>
        <begin position="293"/>
        <end position="306"/>
    </location>
</feature>
<evidence type="ECO:0000313" key="3">
    <source>
        <dbReference type="EMBL" id="EEN52653.1"/>
    </source>
</evidence>
<feature type="compositionally biased region" description="Basic and acidic residues" evidence="1">
    <location>
        <begin position="453"/>
        <end position="463"/>
    </location>
</feature>
<feature type="region of interest" description="Disordered" evidence="1">
    <location>
        <begin position="666"/>
        <end position="761"/>
    </location>
</feature>
<feature type="compositionally biased region" description="Polar residues" evidence="1">
    <location>
        <begin position="435"/>
        <end position="451"/>
    </location>
</feature>
<feature type="compositionally biased region" description="Basic and acidic residues" evidence="1">
    <location>
        <begin position="421"/>
        <end position="431"/>
    </location>
</feature>
<feature type="compositionally biased region" description="Acidic residues" evidence="1">
    <location>
        <begin position="228"/>
        <end position="242"/>
    </location>
</feature>
<feature type="region of interest" description="Disordered" evidence="1">
    <location>
        <begin position="638"/>
        <end position="657"/>
    </location>
</feature>
<feature type="compositionally biased region" description="Polar residues" evidence="1">
    <location>
        <begin position="314"/>
        <end position="331"/>
    </location>
</feature>
<feature type="region of interest" description="Disordered" evidence="1">
    <location>
        <begin position="488"/>
        <end position="512"/>
    </location>
</feature>